<protein>
    <submittedName>
        <fullName evidence="1">Uncharacterized protein</fullName>
    </submittedName>
</protein>
<evidence type="ECO:0000313" key="2">
    <source>
        <dbReference type="Proteomes" id="UP001163413"/>
    </source>
</evidence>
<dbReference type="GeneID" id="80020268"/>
<accession>A0A9E8S1Q7</accession>
<organism evidence="1 2">
    <name type="scientific">Streptomyces phage Success</name>
    <dbReference type="NCBI Taxonomy" id="2999013"/>
    <lineage>
        <taxon>Viruses</taxon>
        <taxon>Duplodnaviria</taxon>
        <taxon>Heunggongvirae</taxon>
        <taxon>Uroviricota</taxon>
        <taxon>Caudoviricetes</taxon>
        <taxon>Successvirus</taxon>
        <taxon>Successvirus success</taxon>
    </lineage>
</organism>
<proteinExistence type="predicted"/>
<dbReference type="RefSeq" id="YP_010755600.1">
    <property type="nucleotide sequence ID" value="NC_073472.1"/>
</dbReference>
<evidence type="ECO:0000313" key="1">
    <source>
        <dbReference type="EMBL" id="WAB08855.1"/>
    </source>
</evidence>
<name>A0A9E8S1Q7_9CAUD</name>
<keyword evidence="2" id="KW-1185">Reference proteome</keyword>
<dbReference type="Proteomes" id="UP001163413">
    <property type="component" value="Segment"/>
</dbReference>
<gene>
    <name evidence="1" type="primary">76</name>
    <name evidence="1" type="ORF">SEA_SUCCESS_76</name>
</gene>
<dbReference type="KEGG" id="vg:80020268"/>
<dbReference type="EMBL" id="OP751148">
    <property type="protein sequence ID" value="WAB08855.1"/>
    <property type="molecule type" value="Genomic_DNA"/>
</dbReference>
<sequence length="84" mass="9367">MGEPTVIHVDRFERGKALVTLPNGGARIGREDGAYWIDCTEWEGSNVHPLPYKSGFASYKAAAKWMARTMGHTGPLDIQEDKEF</sequence>
<reference evidence="1" key="1">
    <citation type="submission" date="2022-10" db="EMBL/GenBank/DDBJ databases">
        <authorList>
            <person name="Roth M.A."/>
            <person name="Wohlstadter N.E."/>
            <person name="Arguedas X."/>
            <person name="Leighton H.R."/>
            <person name="Msuya J.A."/>
            <person name="Pravda N."/>
            <person name="Shaffer C.D."/>
            <person name="Weston-Hafer K.A."/>
            <person name="Russell D.A."/>
            <person name="Jacobs-Sera D."/>
            <person name="Hatfull G.F."/>
        </authorList>
    </citation>
    <scope>NUCLEOTIDE SEQUENCE</scope>
</reference>